<keyword evidence="2" id="KW-1185">Reference proteome</keyword>
<name>A0A1B8ZBE3_9FLAO</name>
<evidence type="ECO:0000313" key="2">
    <source>
        <dbReference type="Proteomes" id="UP000092651"/>
    </source>
</evidence>
<dbReference type="EMBL" id="MAYH01000048">
    <property type="protein sequence ID" value="OCA68922.1"/>
    <property type="molecule type" value="Genomic_DNA"/>
</dbReference>
<dbReference type="AlphaFoldDB" id="A0A1B8ZBE3"/>
<accession>A0A1B8ZBE3</accession>
<reference evidence="1 2" key="1">
    <citation type="submission" date="2016-07" db="EMBL/GenBank/DDBJ databases">
        <authorList>
            <person name="Jeong J.-J."/>
            <person name="Kim D.W."/>
            <person name="Sang M.K."/>
            <person name="Choi I.-G."/>
            <person name="Kim K.D."/>
        </authorList>
    </citation>
    <scope>NUCLEOTIDE SEQUENCE [LARGE SCALE GENOMIC DNA]</scope>
    <source>
        <strain evidence="1 2">UTM-3</strain>
    </source>
</reference>
<dbReference type="Proteomes" id="UP000092651">
    <property type="component" value="Unassembled WGS sequence"/>
</dbReference>
<gene>
    <name evidence="1" type="ORF">BBI01_17035</name>
</gene>
<sequence length="357" mass="41091">MSRIRIVKGKYTKITGGDHYMFSDGNIISSAGGKYEEQGNEGGIVFGDSKPYEPWKSYPRHDWYHCVFAHTTNKKIPIADLGVSDFNVEMCLTGITSVIRFEAYNLNSTDKYKFHNWVYVLNIYMNNRGELVEGGMDLITYKTERKIGSQERNIEKLKDSDKIVFQRTQYDLRSKGKDLHDEVLLDHKLIFSNGMERNINFGTKTTESHMFYDIFGDFVKEASRLNRRADISYVFAGTENAESFLSKINETADKIALETDSPFLANSFDKYKGTSVFKEVFGVLSYLTGTIDDGQVLADRVRKIRGPIQLTSVQCARMDEKEKFIKFSEDKIYFVTSEFEELGETLQNTKKRLKKDE</sequence>
<comment type="caution">
    <text evidence="1">The sequence shown here is derived from an EMBL/GenBank/DDBJ whole genome shotgun (WGS) entry which is preliminary data.</text>
</comment>
<dbReference type="OrthoDB" id="1226340at2"/>
<protein>
    <submittedName>
        <fullName evidence="1">Uncharacterized protein</fullName>
    </submittedName>
</protein>
<proteinExistence type="predicted"/>
<organism evidence="1 2">
    <name type="scientific">Chryseobacterium artocarpi</name>
    <dbReference type="NCBI Taxonomy" id="1414727"/>
    <lineage>
        <taxon>Bacteria</taxon>
        <taxon>Pseudomonadati</taxon>
        <taxon>Bacteroidota</taxon>
        <taxon>Flavobacteriia</taxon>
        <taxon>Flavobacteriales</taxon>
        <taxon>Weeksellaceae</taxon>
        <taxon>Chryseobacterium group</taxon>
        <taxon>Chryseobacterium</taxon>
    </lineage>
</organism>
<evidence type="ECO:0000313" key="1">
    <source>
        <dbReference type="EMBL" id="OCA68922.1"/>
    </source>
</evidence>
<dbReference type="RefSeq" id="WP_065396022.1">
    <property type="nucleotide sequence ID" value="NZ_MAYH01000048.1"/>
</dbReference>